<evidence type="ECO:0000313" key="2">
    <source>
        <dbReference type="Proteomes" id="UP001054945"/>
    </source>
</evidence>
<evidence type="ECO:0000313" key="1">
    <source>
        <dbReference type="EMBL" id="GIX90498.1"/>
    </source>
</evidence>
<accession>A0AAV4P394</accession>
<organism evidence="1 2">
    <name type="scientific">Caerostris extrusa</name>
    <name type="common">Bark spider</name>
    <name type="synonym">Caerostris bankana</name>
    <dbReference type="NCBI Taxonomy" id="172846"/>
    <lineage>
        <taxon>Eukaryota</taxon>
        <taxon>Metazoa</taxon>
        <taxon>Ecdysozoa</taxon>
        <taxon>Arthropoda</taxon>
        <taxon>Chelicerata</taxon>
        <taxon>Arachnida</taxon>
        <taxon>Araneae</taxon>
        <taxon>Araneomorphae</taxon>
        <taxon>Entelegynae</taxon>
        <taxon>Araneoidea</taxon>
        <taxon>Araneidae</taxon>
        <taxon>Caerostris</taxon>
    </lineage>
</organism>
<reference evidence="1 2" key="1">
    <citation type="submission" date="2021-06" db="EMBL/GenBank/DDBJ databases">
        <title>Caerostris extrusa draft genome.</title>
        <authorList>
            <person name="Kono N."/>
            <person name="Arakawa K."/>
        </authorList>
    </citation>
    <scope>NUCLEOTIDE SEQUENCE [LARGE SCALE GENOMIC DNA]</scope>
</reference>
<comment type="caution">
    <text evidence="1">The sequence shown here is derived from an EMBL/GenBank/DDBJ whole genome shotgun (WGS) entry which is preliminary data.</text>
</comment>
<dbReference type="AlphaFoldDB" id="A0AAV4P394"/>
<name>A0AAV4P394_CAEEX</name>
<keyword evidence="2" id="KW-1185">Reference proteome</keyword>
<protein>
    <submittedName>
        <fullName evidence="1">Uncharacterized protein</fullName>
    </submittedName>
</protein>
<dbReference type="Proteomes" id="UP001054945">
    <property type="component" value="Unassembled WGS sequence"/>
</dbReference>
<dbReference type="EMBL" id="BPLR01021501">
    <property type="protein sequence ID" value="GIX90498.1"/>
    <property type="molecule type" value="Genomic_DNA"/>
</dbReference>
<gene>
    <name evidence="1" type="ORF">CEXT_344811</name>
</gene>
<proteinExistence type="predicted"/>
<sequence length="67" mass="7842">MKWSSRLRINKHQQTRRLLNPCLIMHLLPPYTPVSRDIVFSDCPRGPITFSAWAFRSRRALASGGWF</sequence>